<dbReference type="EMBL" id="JAME01000017">
    <property type="protein sequence ID" value="ETX28587.1"/>
    <property type="molecule type" value="Genomic_DNA"/>
</dbReference>
<feature type="transmembrane region" description="Helical" evidence="1">
    <location>
        <begin position="43"/>
        <end position="61"/>
    </location>
</feature>
<dbReference type="OrthoDB" id="166547at2"/>
<keyword evidence="1" id="KW-0812">Transmembrane</keyword>
<dbReference type="Proteomes" id="UP000023430">
    <property type="component" value="Unassembled WGS sequence"/>
</dbReference>
<organism evidence="2 3">
    <name type="scientific">Roseivivax isoporae LMG 25204</name>
    <dbReference type="NCBI Taxonomy" id="1449351"/>
    <lineage>
        <taxon>Bacteria</taxon>
        <taxon>Pseudomonadati</taxon>
        <taxon>Pseudomonadota</taxon>
        <taxon>Alphaproteobacteria</taxon>
        <taxon>Rhodobacterales</taxon>
        <taxon>Roseobacteraceae</taxon>
        <taxon>Roseivivax</taxon>
    </lineage>
</organism>
<protein>
    <recommendedName>
        <fullName evidence="4">DUF2177 domain-containing protein</fullName>
    </recommendedName>
</protein>
<feature type="transmembrane region" description="Helical" evidence="1">
    <location>
        <begin position="73"/>
        <end position="90"/>
    </location>
</feature>
<dbReference type="InterPro" id="IPR018687">
    <property type="entry name" value="DUF2177_membr"/>
</dbReference>
<dbReference type="RefSeq" id="WP_043771382.1">
    <property type="nucleotide sequence ID" value="NZ_JAME01000017.1"/>
</dbReference>
<accession>X7F6R9</accession>
<evidence type="ECO:0008006" key="4">
    <source>
        <dbReference type="Google" id="ProtNLM"/>
    </source>
</evidence>
<keyword evidence="3" id="KW-1185">Reference proteome</keyword>
<comment type="caution">
    <text evidence="2">The sequence shown here is derived from an EMBL/GenBank/DDBJ whole genome shotgun (WGS) entry which is preliminary data.</text>
</comment>
<dbReference type="Pfam" id="PF09945">
    <property type="entry name" value="DUF2177"/>
    <property type="match status" value="1"/>
</dbReference>
<evidence type="ECO:0000256" key="1">
    <source>
        <dbReference type="SAM" id="Phobius"/>
    </source>
</evidence>
<proteinExistence type="predicted"/>
<dbReference type="eggNOG" id="COG4852">
    <property type="taxonomic scope" value="Bacteria"/>
</dbReference>
<dbReference type="STRING" id="1449351.RISW2_05705"/>
<evidence type="ECO:0000313" key="2">
    <source>
        <dbReference type="EMBL" id="ETX28587.1"/>
    </source>
</evidence>
<keyword evidence="1" id="KW-0472">Membrane</keyword>
<gene>
    <name evidence="2" type="ORF">RISW2_05705</name>
</gene>
<keyword evidence="1" id="KW-1133">Transmembrane helix</keyword>
<feature type="transmembrane region" description="Helical" evidence="1">
    <location>
        <begin position="110"/>
        <end position="131"/>
    </location>
</feature>
<evidence type="ECO:0000313" key="3">
    <source>
        <dbReference type="Proteomes" id="UP000023430"/>
    </source>
</evidence>
<dbReference type="AlphaFoldDB" id="X7F6R9"/>
<sequence length="134" mass="14507">MQIALLYVVTAAIFLAADAVMLRAVMKPLFTKHLGDAVLDSPRLGAAVGFYLVYVAILLWFASWPALRDDMPVQALLNGALIGIVGYGTYEMTSYAVMRDWSLEQVAADLTWGTVLTAVSAWLGVVIVRALPFG</sequence>
<name>X7F6R9_9RHOB</name>
<reference evidence="2 3" key="1">
    <citation type="submission" date="2014-01" db="EMBL/GenBank/DDBJ databases">
        <title>Roseivivax isoporae LMG 25204 Genome Sequencing.</title>
        <authorList>
            <person name="Lai Q."/>
            <person name="Li G."/>
            <person name="Shao Z."/>
        </authorList>
    </citation>
    <scope>NUCLEOTIDE SEQUENCE [LARGE SCALE GENOMIC DNA]</scope>
    <source>
        <strain evidence="2 3">LMG 25204</strain>
    </source>
</reference>